<dbReference type="AlphaFoldDB" id="A0A972GKH1"/>
<gene>
    <name evidence="1" type="ORF">GC093_03900</name>
</gene>
<organism evidence="1 2">
    <name type="scientific">Paenibacillus foliorum</name>
    <dbReference type="NCBI Taxonomy" id="2654974"/>
    <lineage>
        <taxon>Bacteria</taxon>
        <taxon>Bacillati</taxon>
        <taxon>Bacillota</taxon>
        <taxon>Bacilli</taxon>
        <taxon>Bacillales</taxon>
        <taxon>Paenibacillaceae</taxon>
        <taxon>Paenibacillus</taxon>
    </lineage>
</organism>
<evidence type="ECO:0008006" key="3">
    <source>
        <dbReference type="Google" id="ProtNLM"/>
    </source>
</evidence>
<reference evidence="1" key="1">
    <citation type="submission" date="2019-10" db="EMBL/GenBank/DDBJ databases">
        <title>Description of Paenibacillus glebae sp. nov.</title>
        <authorList>
            <person name="Carlier A."/>
            <person name="Qi S."/>
        </authorList>
    </citation>
    <scope>NUCLEOTIDE SEQUENCE</scope>
    <source>
        <strain evidence="1">LMG 31456</strain>
    </source>
</reference>
<sequence length="68" mass="7660">MEMTPEWRSKRKSLDLELTPSDKLNIKKAIVITVIPKLQHDLGFSATGLSWVQNAYTLAFGGLLLTWS</sequence>
<proteinExistence type="predicted"/>
<dbReference type="EMBL" id="WHOD01000013">
    <property type="protein sequence ID" value="NOU92382.1"/>
    <property type="molecule type" value="Genomic_DNA"/>
</dbReference>
<comment type="caution">
    <text evidence="1">The sequence shown here is derived from an EMBL/GenBank/DDBJ whole genome shotgun (WGS) entry which is preliminary data.</text>
</comment>
<protein>
    <recommendedName>
        <fullName evidence="3">MFS transporter</fullName>
    </recommendedName>
</protein>
<dbReference type="Proteomes" id="UP000641588">
    <property type="component" value="Unassembled WGS sequence"/>
</dbReference>
<name>A0A972GKH1_9BACL</name>
<evidence type="ECO:0000313" key="2">
    <source>
        <dbReference type="Proteomes" id="UP000641588"/>
    </source>
</evidence>
<accession>A0A972GKH1</accession>
<evidence type="ECO:0000313" key="1">
    <source>
        <dbReference type="EMBL" id="NOU92382.1"/>
    </source>
</evidence>
<keyword evidence="2" id="KW-1185">Reference proteome</keyword>